<feature type="domain" description="Type III secretion system flagellar brake protein YcgR PilZN" evidence="5">
    <location>
        <begin position="41"/>
        <end position="126"/>
    </location>
</feature>
<reference evidence="6 7" key="1">
    <citation type="journal article" date="2013" name="ISME J.">
        <title>Comparative genomics of pathogenic lineages of Vibrio nigripulchritudo identifies virulence-associated traits.</title>
        <authorList>
            <person name="Goudenege D."/>
            <person name="Labreuche Y."/>
            <person name="Krin E."/>
            <person name="Ansquer D."/>
            <person name="Mangenot S."/>
            <person name="Calteau A."/>
            <person name="Medigue C."/>
            <person name="Mazel D."/>
            <person name="Polz M.F."/>
            <person name="Le Roux F."/>
        </authorList>
    </citation>
    <scope>NUCLEOTIDE SEQUENCE [LARGE SCALE GENOMIC DNA]</scope>
    <source>
        <strain evidence="6 7">SOn1</strain>
    </source>
</reference>
<protein>
    <recommendedName>
        <fullName evidence="8">Cation tolerance protein CutA</fullName>
    </recommendedName>
</protein>
<evidence type="ECO:0008006" key="8">
    <source>
        <dbReference type="Google" id="ProtNLM"/>
    </source>
</evidence>
<dbReference type="EMBL" id="CAOF01000113">
    <property type="protein sequence ID" value="CCO47145.1"/>
    <property type="molecule type" value="Genomic_DNA"/>
</dbReference>
<evidence type="ECO:0000256" key="1">
    <source>
        <dbReference type="ARBA" id="ARBA00022636"/>
    </source>
</evidence>
<evidence type="ECO:0000259" key="4">
    <source>
        <dbReference type="Pfam" id="PF07238"/>
    </source>
</evidence>
<dbReference type="GeneID" id="97544798"/>
<dbReference type="SUPFAM" id="SSF141371">
    <property type="entry name" value="PilZ domain-like"/>
    <property type="match status" value="2"/>
</dbReference>
<dbReference type="Gene3D" id="2.30.110.10">
    <property type="entry name" value="Electron Transport, Fmn-binding Protein, Chain A"/>
    <property type="match status" value="1"/>
</dbReference>
<proteinExistence type="predicted"/>
<evidence type="ECO:0000256" key="3">
    <source>
        <dbReference type="ARBA" id="ARBA00023143"/>
    </source>
</evidence>
<name>A0AAV2VQZ0_9VIBR</name>
<gene>
    <name evidence="6" type="ORF">VIBNISOn1_230044</name>
</gene>
<dbReference type="Pfam" id="PF07238">
    <property type="entry name" value="PilZ"/>
    <property type="match status" value="1"/>
</dbReference>
<dbReference type="InterPro" id="IPR009875">
    <property type="entry name" value="PilZ_domain"/>
</dbReference>
<keyword evidence="2" id="KW-0547">Nucleotide-binding</keyword>
<evidence type="ECO:0000259" key="5">
    <source>
        <dbReference type="Pfam" id="PF12945"/>
    </source>
</evidence>
<dbReference type="AlphaFoldDB" id="A0AAV2VQZ0"/>
<comment type="caution">
    <text evidence="6">The sequence shown here is derived from an EMBL/GenBank/DDBJ whole genome shotgun (WGS) entry which is preliminary data.</text>
</comment>
<evidence type="ECO:0000313" key="7">
    <source>
        <dbReference type="Proteomes" id="UP000018211"/>
    </source>
</evidence>
<sequence length="247" mass="27676">MAGNSAEANLQSNTEQEVFKGAETTLKSSDALGMIEHNSDTTINISTPVGINYKGITPFIGTYGSDFILLAAPDISDEDYEYFFQEGFWVNVKAISPRGEGALIYFRSQIMHIVNEPVRMIMISIPSTMKVLQLRKEPRYDVSLAAVVAYNGQRLECEVRDLSKGGCRIVTSPLIRTFQIEEKVQIAIVERTRSKLDLPILSGTICNMQRSHHYARYGMMFDEKGKKNVQKLLSHLKFDGSKLALKA</sequence>
<dbReference type="Pfam" id="PF12945">
    <property type="entry name" value="PilZNR"/>
    <property type="match status" value="1"/>
</dbReference>
<dbReference type="GO" id="GO:0035438">
    <property type="term" value="F:cyclic-di-GMP binding"/>
    <property type="evidence" value="ECO:0007669"/>
    <property type="project" value="InterPro"/>
</dbReference>
<evidence type="ECO:0000256" key="2">
    <source>
        <dbReference type="ARBA" id="ARBA00022741"/>
    </source>
</evidence>
<evidence type="ECO:0000313" key="6">
    <source>
        <dbReference type="EMBL" id="CCO47145.1"/>
    </source>
</evidence>
<accession>A0AAV2VQZ0</accession>
<organism evidence="6 7">
    <name type="scientific">Vibrio nigripulchritudo SOn1</name>
    <dbReference type="NCBI Taxonomy" id="1238450"/>
    <lineage>
        <taxon>Bacteria</taxon>
        <taxon>Pseudomonadati</taxon>
        <taxon>Pseudomonadota</taxon>
        <taxon>Gammaproteobacteria</taxon>
        <taxon>Vibrionales</taxon>
        <taxon>Vibrionaceae</taxon>
        <taxon>Vibrio</taxon>
    </lineage>
</organism>
<dbReference type="Proteomes" id="UP000018211">
    <property type="component" value="Unassembled WGS sequence"/>
</dbReference>
<keyword evidence="3" id="KW-0975">Bacterial flagellum</keyword>
<dbReference type="RefSeq" id="WP_004402849.1">
    <property type="nucleotide sequence ID" value="NZ_LK391965.1"/>
</dbReference>
<dbReference type="InterPro" id="IPR012349">
    <property type="entry name" value="Split_barrel_FMN-bd"/>
</dbReference>
<dbReference type="InterPro" id="IPR009926">
    <property type="entry name" value="T3SS_YcgR_PilZN"/>
</dbReference>
<keyword evidence="1" id="KW-0973">c-di-GMP</keyword>
<feature type="domain" description="PilZ" evidence="4">
    <location>
        <begin position="133"/>
        <end position="235"/>
    </location>
</feature>
<dbReference type="Gene3D" id="2.40.10.220">
    <property type="entry name" value="predicted glycosyltransferase like domains"/>
    <property type="match status" value="1"/>
</dbReference>